<dbReference type="EC" id="6.3.4.5" evidence="3 10"/>
<name>A0A8T7LV99_9CHLR</name>
<feature type="binding site" evidence="10">
    <location>
        <position position="86"/>
    </location>
    <ligand>
        <name>L-citrulline</name>
        <dbReference type="ChEBI" id="CHEBI:57743"/>
    </ligand>
</feature>
<gene>
    <name evidence="10" type="primary">argG</name>
    <name evidence="13" type="ORF">HXX08_08765</name>
    <name evidence="14" type="ORF">OZ401_001097</name>
</gene>
<dbReference type="GO" id="GO:0005737">
    <property type="term" value="C:cytoplasm"/>
    <property type="evidence" value="ECO:0007669"/>
    <property type="project" value="UniProtKB-SubCell"/>
</dbReference>
<dbReference type="GO" id="GO:0000050">
    <property type="term" value="P:urea cycle"/>
    <property type="evidence" value="ECO:0007669"/>
    <property type="project" value="TreeGrafter"/>
</dbReference>
<dbReference type="GO" id="GO:0000053">
    <property type="term" value="P:argininosuccinate metabolic process"/>
    <property type="evidence" value="ECO:0007669"/>
    <property type="project" value="TreeGrafter"/>
</dbReference>
<evidence type="ECO:0000256" key="6">
    <source>
        <dbReference type="ARBA" id="ARBA00022598"/>
    </source>
</evidence>
<dbReference type="GO" id="GO:0004055">
    <property type="term" value="F:argininosuccinate synthase activity"/>
    <property type="evidence" value="ECO:0007669"/>
    <property type="project" value="UniProtKB-UniRule"/>
</dbReference>
<dbReference type="EMBL" id="CP128399">
    <property type="protein sequence ID" value="WJW67815.1"/>
    <property type="molecule type" value="Genomic_DNA"/>
</dbReference>
<comment type="catalytic activity">
    <reaction evidence="10">
        <text>L-citrulline + L-aspartate + ATP = 2-(N(omega)-L-arginino)succinate + AMP + diphosphate + H(+)</text>
        <dbReference type="Rhea" id="RHEA:10932"/>
        <dbReference type="ChEBI" id="CHEBI:15378"/>
        <dbReference type="ChEBI" id="CHEBI:29991"/>
        <dbReference type="ChEBI" id="CHEBI:30616"/>
        <dbReference type="ChEBI" id="CHEBI:33019"/>
        <dbReference type="ChEBI" id="CHEBI:57472"/>
        <dbReference type="ChEBI" id="CHEBI:57743"/>
        <dbReference type="ChEBI" id="CHEBI:456215"/>
        <dbReference type="EC" id="6.3.4.5"/>
    </reaction>
</comment>
<feature type="binding site" evidence="10">
    <location>
        <position position="123"/>
    </location>
    <ligand>
        <name>L-aspartate</name>
        <dbReference type="ChEBI" id="CHEBI:29991"/>
    </ligand>
</feature>
<feature type="binding site" evidence="10">
    <location>
        <position position="116"/>
    </location>
    <ligand>
        <name>ATP</name>
        <dbReference type="ChEBI" id="CHEBI:30616"/>
    </ligand>
</feature>
<keyword evidence="9 10" id="KW-0067">ATP-binding</keyword>
<dbReference type="InterPro" id="IPR001518">
    <property type="entry name" value="Arginosuc_synth"/>
</dbReference>
<evidence type="ECO:0000256" key="9">
    <source>
        <dbReference type="ARBA" id="ARBA00022840"/>
    </source>
</evidence>
<sequence length="424" mass="47257">MQKVVLAYSGGLDTSVAIKWIKEKYDMDVVTLTVDVGANDRDLESIRKRALEIGAVNALVRDVKEEFVKYFIWPALQAGALYEGEYPLATALARPLIAWNLVQVAREEGATAVAHGCTGKGNDQVRFDISVNVLAPDLKIIAPVREWRMTRDEEIEYAAQNNIPLLSVSQKRYSVDQNLWGRSIEAGPLEDPRNEPSEEVYEWTANPDKQPDNAEYVEIQFERGIPVALNGERMDGVTLITKLHEIAGRHGIGRIDHIENRLVGIKSREIYEAPAAIVLHRAHRWLEDLTLTKDSARFKTRVAAEYGDLVYNGLWFSPLHQDLAAYVASSQRYVSGTVTVKLFKGNVIKASCDSPKSLYNFALATYDKGDQFKHEASVGFINIFGLSLRNQSQIQLAGRTQGEMLSLASPDAISPDAPSEEVKK</sequence>
<evidence type="ECO:0000259" key="12">
    <source>
        <dbReference type="Pfam" id="PF20979"/>
    </source>
</evidence>
<dbReference type="CDD" id="cd01999">
    <property type="entry name" value="ASS"/>
    <property type="match status" value="1"/>
</dbReference>
<evidence type="ECO:0000256" key="1">
    <source>
        <dbReference type="ARBA" id="ARBA00004967"/>
    </source>
</evidence>
<dbReference type="FunFam" id="3.40.50.620:FF:000038">
    <property type="entry name" value="Argininosuccinate synthase"/>
    <property type="match status" value="1"/>
</dbReference>
<dbReference type="GO" id="GO:0005524">
    <property type="term" value="F:ATP binding"/>
    <property type="evidence" value="ECO:0007669"/>
    <property type="project" value="UniProtKB-UniRule"/>
</dbReference>
<dbReference type="Gene3D" id="3.40.50.620">
    <property type="entry name" value="HUPs"/>
    <property type="match status" value="1"/>
</dbReference>
<dbReference type="Pfam" id="PF00764">
    <property type="entry name" value="Arginosuc_synth"/>
    <property type="match status" value="1"/>
</dbReference>
<dbReference type="FunFam" id="3.90.1260.10:FF:000007">
    <property type="entry name" value="Argininosuccinate synthase"/>
    <property type="match status" value="1"/>
</dbReference>
<evidence type="ECO:0000256" key="10">
    <source>
        <dbReference type="HAMAP-Rule" id="MF_00005"/>
    </source>
</evidence>
<evidence type="ECO:0000256" key="5">
    <source>
        <dbReference type="ARBA" id="ARBA00022571"/>
    </source>
</evidence>
<dbReference type="GO" id="GO:0006526">
    <property type="term" value="P:L-arginine biosynthetic process"/>
    <property type="evidence" value="ECO:0007669"/>
    <property type="project" value="UniProtKB-UniRule"/>
</dbReference>
<dbReference type="RefSeq" id="WP_341469704.1">
    <property type="nucleotide sequence ID" value="NZ_CP128399.1"/>
</dbReference>
<feature type="binding site" evidence="10">
    <location>
        <begin position="7"/>
        <end position="15"/>
    </location>
    <ligand>
        <name>ATP</name>
        <dbReference type="ChEBI" id="CHEBI:30616"/>
    </ligand>
</feature>
<reference evidence="14" key="2">
    <citation type="journal article" date="2024" name="Nature">
        <title>Anoxygenic phototroph of the Chloroflexota uses a type I reaction centre.</title>
        <authorList>
            <person name="Tsuji J.M."/>
            <person name="Shaw N.A."/>
            <person name="Nagashima S."/>
            <person name="Venkiteswaran J.J."/>
            <person name="Schiff S.L."/>
            <person name="Watanabe T."/>
            <person name="Fukui M."/>
            <person name="Hanada S."/>
            <person name="Tank M."/>
            <person name="Neufeld J.D."/>
        </authorList>
    </citation>
    <scope>NUCLEOTIDE SEQUENCE</scope>
    <source>
        <strain evidence="14">L227-S17</strain>
    </source>
</reference>
<evidence type="ECO:0000256" key="2">
    <source>
        <dbReference type="ARBA" id="ARBA00011881"/>
    </source>
</evidence>
<feature type="binding site" evidence="10">
    <location>
        <position position="174"/>
    </location>
    <ligand>
        <name>L-citrulline</name>
        <dbReference type="ChEBI" id="CHEBI:57743"/>
    </ligand>
</feature>
<proteinExistence type="inferred from homology"/>
<evidence type="ECO:0000256" key="4">
    <source>
        <dbReference type="ARBA" id="ARBA00022490"/>
    </source>
</evidence>
<dbReference type="InterPro" id="IPR048268">
    <property type="entry name" value="Arginosuc_syn_C"/>
</dbReference>
<comment type="subunit">
    <text evidence="2 10">Homotetramer.</text>
</comment>
<dbReference type="PROSITE" id="PS00564">
    <property type="entry name" value="ARGININOSUCCIN_SYN_1"/>
    <property type="match status" value="1"/>
</dbReference>
<reference evidence="13 15" key="1">
    <citation type="submission" date="2020-06" db="EMBL/GenBank/DDBJ databases">
        <title>Anoxygenic phototrophic Chloroflexota member uses a Type I reaction center.</title>
        <authorList>
            <person name="Tsuji J.M."/>
            <person name="Shaw N.A."/>
            <person name="Nagashima S."/>
            <person name="Venkiteswaran J."/>
            <person name="Schiff S.L."/>
            <person name="Hanada S."/>
            <person name="Tank M."/>
            <person name="Neufeld J.D."/>
        </authorList>
    </citation>
    <scope>NUCLEOTIDE SEQUENCE [LARGE SCALE GENOMIC DNA]</scope>
    <source>
        <strain evidence="13">L227-S17</strain>
    </source>
</reference>
<feature type="binding site" evidence="10">
    <location>
        <position position="259"/>
    </location>
    <ligand>
        <name>L-citrulline</name>
        <dbReference type="ChEBI" id="CHEBI:57743"/>
    </ligand>
</feature>
<dbReference type="SUPFAM" id="SSF52402">
    <property type="entry name" value="Adenine nucleotide alpha hydrolases-like"/>
    <property type="match status" value="1"/>
</dbReference>
<keyword evidence="8 10" id="KW-0547">Nucleotide-binding</keyword>
<evidence type="ECO:0000313" key="16">
    <source>
        <dbReference type="Proteomes" id="UP001431572"/>
    </source>
</evidence>
<dbReference type="SUPFAM" id="SSF69864">
    <property type="entry name" value="Argininosuccinate synthetase, C-terminal domain"/>
    <property type="match status" value="1"/>
</dbReference>
<comment type="subcellular location">
    <subcellularLocation>
        <location evidence="10">Cytoplasm</location>
    </subcellularLocation>
</comment>
<evidence type="ECO:0000313" key="14">
    <source>
        <dbReference type="EMBL" id="WJW67815.1"/>
    </source>
</evidence>
<dbReference type="InterPro" id="IPR024074">
    <property type="entry name" value="AS_cat/multimer_dom_body"/>
</dbReference>
<dbReference type="PANTHER" id="PTHR11587">
    <property type="entry name" value="ARGININOSUCCINATE SYNTHASE"/>
    <property type="match status" value="1"/>
</dbReference>
<feature type="domain" description="Arginosuccinate synthase-like N-terminal" evidence="11">
    <location>
        <begin position="3"/>
        <end position="164"/>
    </location>
</feature>
<evidence type="ECO:0000313" key="15">
    <source>
        <dbReference type="Proteomes" id="UP000521676"/>
    </source>
</evidence>
<keyword evidence="7 10" id="KW-0028">Amino-acid biosynthesis</keyword>
<dbReference type="InterPro" id="IPR018223">
    <property type="entry name" value="Arginosuc_synth_CS"/>
</dbReference>
<feature type="binding site" evidence="10">
    <location>
        <position position="183"/>
    </location>
    <ligand>
        <name>L-citrulline</name>
        <dbReference type="ChEBI" id="CHEBI:57743"/>
    </ligand>
</feature>
<dbReference type="EMBL" id="JACATZ010000001">
    <property type="protein sequence ID" value="NWJ45954.1"/>
    <property type="molecule type" value="Genomic_DNA"/>
</dbReference>
<accession>A0A8T7LV99</accession>
<feature type="binding site" evidence="10">
    <location>
        <position position="122"/>
    </location>
    <ligand>
        <name>L-citrulline</name>
        <dbReference type="ChEBI" id="CHEBI:57743"/>
    </ligand>
</feature>
<dbReference type="InterPro" id="IPR048267">
    <property type="entry name" value="Arginosuc_syn_N"/>
</dbReference>
<feature type="binding site" evidence="10">
    <location>
        <position position="122"/>
    </location>
    <ligand>
        <name>L-aspartate</name>
        <dbReference type="ChEBI" id="CHEBI:29991"/>
    </ligand>
</feature>
<keyword evidence="6 10" id="KW-0436">Ligase</keyword>
<evidence type="ECO:0000313" key="13">
    <source>
        <dbReference type="EMBL" id="NWJ45954.1"/>
    </source>
</evidence>
<evidence type="ECO:0000256" key="7">
    <source>
        <dbReference type="ARBA" id="ARBA00022605"/>
    </source>
</evidence>
<dbReference type="InterPro" id="IPR014729">
    <property type="entry name" value="Rossmann-like_a/b/a_fold"/>
</dbReference>
<comment type="similarity">
    <text evidence="10">Belongs to the argininosuccinate synthase family. Type 1 subfamily.</text>
</comment>
<feature type="domain" description="Arginosuccinate synthase C-terminal" evidence="12">
    <location>
        <begin position="173"/>
        <end position="389"/>
    </location>
</feature>
<feature type="binding site" evidence="10">
    <location>
        <position position="126"/>
    </location>
    <ligand>
        <name>L-citrulline</name>
        <dbReference type="ChEBI" id="CHEBI:57743"/>
    </ligand>
</feature>
<dbReference type="Pfam" id="PF20979">
    <property type="entry name" value="Arginosuc_syn_C"/>
    <property type="match status" value="1"/>
</dbReference>
<evidence type="ECO:0000259" key="11">
    <source>
        <dbReference type="Pfam" id="PF00764"/>
    </source>
</evidence>
<dbReference type="AlphaFoldDB" id="A0A8T7LV99"/>
<protein>
    <recommendedName>
        <fullName evidence="3 10">Argininosuccinate synthase</fullName>
        <ecNumber evidence="3 10">6.3.4.5</ecNumber>
    </recommendedName>
    <alternativeName>
        <fullName evidence="10">Citrulline--aspartate ligase</fullName>
    </alternativeName>
</protein>
<dbReference type="PANTHER" id="PTHR11587:SF2">
    <property type="entry name" value="ARGININOSUCCINATE SYNTHASE"/>
    <property type="match status" value="1"/>
</dbReference>
<evidence type="ECO:0000256" key="8">
    <source>
        <dbReference type="ARBA" id="ARBA00022741"/>
    </source>
</evidence>
<dbReference type="PROSITE" id="PS00565">
    <property type="entry name" value="ARGININOSUCCIN_SYN_2"/>
    <property type="match status" value="1"/>
</dbReference>
<dbReference type="InterPro" id="IPR023434">
    <property type="entry name" value="Arginosuc_synth_type_1_subfam"/>
</dbReference>
<keyword evidence="16" id="KW-1185">Reference proteome</keyword>
<comment type="caution">
    <text evidence="10">Lacks conserved residue(s) required for the propagation of feature annotation.</text>
</comment>
<keyword evidence="4 10" id="KW-0963">Cytoplasm</keyword>
<dbReference type="NCBIfam" id="TIGR00032">
    <property type="entry name" value="argG"/>
    <property type="match status" value="1"/>
</dbReference>
<feature type="binding site" evidence="10">
    <location>
        <position position="271"/>
    </location>
    <ligand>
        <name>L-citrulline</name>
        <dbReference type="ChEBI" id="CHEBI:57743"/>
    </ligand>
</feature>
<dbReference type="HAMAP" id="MF_00005">
    <property type="entry name" value="Arg_succ_synth_type1"/>
    <property type="match status" value="1"/>
</dbReference>
<keyword evidence="5 10" id="KW-0055">Arginine biosynthesis</keyword>
<comment type="pathway">
    <text evidence="1 10">Amino-acid biosynthesis; L-arginine biosynthesis; L-arginine from L-ornithine and carbamoyl phosphate: step 2/3.</text>
</comment>
<feature type="binding site" evidence="10">
    <location>
        <position position="118"/>
    </location>
    <ligand>
        <name>L-aspartate</name>
        <dbReference type="ChEBI" id="CHEBI:29991"/>
    </ligand>
</feature>
<dbReference type="Gene3D" id="3.90.1260.10">
    <property type="entry name" value="Argininosuccinate synthetase, chain A, domain 2"/>
    <property type="match status" value="1"/>
</dbReference>
<dbReference type="Gene3D" id="1.20.5.470">
    <property type="entry name" value="Single helix bin"/>
    <property type="match status" value="1"/>
</dbReference>
<dbReference type="Proteomes" id="UP000521676">
    <property type="component" value="Unassembled WGS sequence"/>
</dbReference>
<dbReference type="NCBIfam" id="NF001770">
    <property type="entry name" value="PRK00509.1"/>
    <property type="match status" value="1"/>
</dbReference>
<organism evidence="13 15">
    <name type="scientific">Candidatus Chlorohelix allophototropha</name>
    <dbReference type="NCBI Taxonomy" id="3003348"/>
    <lineage>
        <taxon>Bacteria</taxon>
        <taxon>Bacillati</taxon>
        <taxon>Chloroflexota</taxon>
        <taxon>Chloroflexia</taxon>
        <taxon>Candidatus Chloroheliales</taxon>
        <taxon>Candidatus Chloroheliaceae</taxon>
        <taxon>Candidatus Chlorohelix</taxon>
    </lineage>
</organism>
<evidence type="ECO:0000256" key="3">
    <source>
        <dbReference type="ARBA" id="ARBA00012286"/>
    </source>
</evidence>
<dbReference type="Proteomes" id="UP001431572">
    <property type="component" value="Chromosome 1"/>
</dbReference>